<feature type="compositionally biased region" description="Low complexity" evidence="1">
    <location>
        <begin position="233"/>
        <end position="245"/>
    </location>
</feature>
<gene>
    <name evidence="3" type="ORF">OG222_21955</name>
</gene>
<keyword evidence="2" id="KW-1133">Transmembrane helix</keyword>
<name>A0AAU1LWN5_9ACTN</name>
<protein>
    <submittedName>
        <fullName evidence="3">Uncharacterized protein</fullName>
    </submittedName>
</protein>
<proteinExistence type="predicted"/>
<evidence type="ECO:0000256" key="2">
    <source>
        <dbReference type="SAM" id="Phobius"/>
    </source>
</evidence>
<feature type="transmembrane region" description="Helical" evidence="2">
    <location>
        <begin position="87"/>
        <end position="109"/>
    </location>
</feature>
<feature type="transmembrane region" description="Helical" evidence="2">
    <location>
        <begin position="12"/>
        <end position="38"/>
    </location>
</feature>
<feature type="transmembrane region" description="Helical" evidence="2">
    <location>
        <begin position="199"/>
        <end position="222"/>
    </location>
</feature>
<reference evidence="3" key="1">
    <citation type="submission" date="2022-10" db="EMBL/GenBank/DDBJ databases">
        <title>The complete genomes of actinobacterial strains from the NBC collection.</title>
        <authorList>
            <person name="Joergensen T.S."/>
            <person name="Alvarez Arevalo M."/>
            <person name="Sterndorff E.B."/>
            <person name="Faurdal D."/>
            <person name="Vuksanovic O."/>
            <person name="Mourched A.-S."/>
            <person name="Charusanti P."/>
            <person name="Shaw S."/>
            <person name="Blin K."/>
            <person name="Weber T."/>
        </authorList>
    </citation>
    <scope>NUCLEOTIDE SEQUENCE</scope>
    <source>
        <strain evidence="3">NBC_00148</strain>
    </source>
</reference>
<evidence type="ECO:0000256" key="1">
    <source>
        <dbReference type="SAM" id="MobiDB-lite"/>
    </source>
</evidence>
<dbReference type="AlphaFoldDB" id="A0AAU1LWN5"/>
<keyword evidence="2" id="KW-0812">Transmembrane</keyword>
<keyword evidence="2" id="KW-0472">Membrane</keyword>
<feature type="transmembrane region" description="Helical" evidence="2">
    <location>
        <begin position="130"/>
        <end position="148"/>
    </location>
</feature>
<feature type="region of interest" description="Disordered" evidence="1">
    <location>
        <begin position="231"/>
        <end position="251"/>
    </location>
</feature>
<evidence type="ECO:0000313" key="3">
    <source>
        <dbReference type="EMBL" id="WTQ75593.1"/>
    </source>
</evidence>
<sequence>MSHARTHSGYRTGGLWAAAGISFAALIAGSAVALFAMLEFDERCMQGITEGPGRLLRTRDQAFPPATVCEYTGGDIVSFGGHGVLALLLWSTLLIMVACLFLALLAECFDPRPGSPLVMPMTRTEKLRRTGTALTVTGSLFLLLYALAGWKLLVGPSSACSTGADWGSNAPATLEYSFFPPQATCQYTSGMTERMNPGWVASLTAQSAAPALLAAVGFALAWRRWSVERTAPRPEAGPATAPPATDSEDAH</sequence>
<organism evidence="3">
    <name type="scientific">Streptomyces sp. NBC_00148</name>
    <dbReference type="NCBI Taxonomy" id="2903626"/>
    <lineage>
        <taxon>Bacteria</taxon>
        <taxon>Bacillati</taxon>
        <taxon>Actinomycetota</taxon>
        <taxon>Actinomycetes</taxon>
        <taxon>Kitasatosporales</taxon>
        <taxon>Streptomycetaceae</taxon>
        <taxon>Streptomyces</taxon>
    </lineage>
</organism>
<dbReference type="EMBL" id="CP108169">
    <property type="protein sequence ID" value="WTQ75593.1"/>
    <property type="molecule type" value="Genomic_DNA"/>
</dbReference>
<accession>A0AAU1LWN5</accession>